<name>A0ABT0XDX5_9BACI</name>
<evidence type="ECO:0000313" key="1">
    <source>
        <dbReference type="EMBL" id="MCM2674103.1"/>
    </source>
</evidence>
<proteinExistence type="predicted"/>
<evidence type="ECO:0000313" key="2">
    <source>
        <dbReference type="Proteomes" id="UP001203665"/>
    </source>
</evidence>
<comment type="caution">
    <text evidence="1">The sequence shown here is derived from an EMBL/GenBank/DDBJ whole genome shotgun (WGS) entry which is preliminary data.</text>
</comment>
<sequence length="91" mass="10688">MISAYYLERTAKDLFERISSIKLNGQEVEIIDKQRDGTKISLLSRRAEGHKRIEHIALYDELGRVITERRSQIDVSENRSLDFRFTFEVVS</sequence>
<dbReference type="EMBL" id="JAMQJY010000001">
    <property type="protein sequence ID" value="MCM2674103.1"/>
    <property type="molecule type" value="Genomic_DNA"/>
</dbReference>
<dbReference type="RefSeq" id="WP_251603064.1">
    <property type="nucleotide sequence ID" value="NZ_JAMQJY010000001.1"/>
</dbReference>
<reference evidence="1" key="1">
    <citation type="submission" date="2022-06" db="EMBL/GenBank/DDBJ databases">
        <title>Alkalicoccobacillus porphyridii sp. nov., isolated from a marine red alga, Porphyridium purpureum and reclassification of Shouchella plakortidis and Shouchella gibsonii as Alkalicoccobacillus plakortidis comb. nov. and Alkalicoccobacillus gibsonii comb. nov.</title>
        <authorList>
            <person name="Kim K.H."/>
            <person name="Lee J.K."/>
            <person name="Han D.M."/>
            <person name="Baek J.H."/>
            <person name="Jeon C.O."/>
        </authorList>
    </citation>
    <scope>NUCLEOTIDE SEQUENCE</scope>
    <source>
        <strain evidence="1">DSM 19153</strain>
    </source>
</reference>
<accession>A0ABT0XDX5</accession>
<organism evidence="1 2">
    <name type="scientific">Alkalicoccobacillus plakortidis</name>
    <dbReference type="NCBI Taxonomy" id="444060"/>
    <lineage>
        <taxon>Bacteria</taxon>
        <taxon>Bacillati</taxon>
        <taxon>Bacillota</taxon>
        <taxon>Bacilli</taxon>
        <taxon>Bacillales</taxon>
        <taxon>Bacillaceae</taxon>
        <taxon>Alkalicoccobacillus</taxon>
    </lineage>
</organism>
<dbReference type="Proteomes" id="UP001203665">
    <property type="component" value="Unassembled WGS sequence"/>
</dbReference>
<protein>
    <submittedName>
        <fullName evidence="1">Uncharacterized protein</fullName>
    </submittedName>
</protein>
<keyword evidence="2" id="KW-1185">Reference proteome</keyword>
<gene>
    <name evidence="1" type="ORF">NDM98_00270</name>
</gene>